<feature type="transmembrane region" description="Helical" evidence="1">
    <location>
        <begin position="393"/>
        <end position="411"/>
    </location>
</feature>
<dbReference type="KEGG" id="acj:ACAM_0759"/>
<proteinExistence type="predicted"/>
<feature type="transmembrane region" description="Helical" evidence="1">
    <location>
        <begin position="157"/>
        <end position="175"/>
    </location>
</feature>
<keyword evidence="1" id="KW-0472">Membrane</keyword>
<feature type="transmembrane region" description="Helical" evidence="1">
    <location>
        <begin position="129"/>
        <end position="151"/>
    </location>
</feature>
<dbReference type="RefSeq" id="WP_022541501.1">
    <property type="nucleotide sequence ID" value="NC_022521.1"/>
</dbReference>
<feature type="transmembrane region" description="Helical" evidence="1">
    <location>
        <begin position="68"/>
        <end position="87"/>
    </location>
</feature>
<evidence type="ECO:0000256" key="1">
    <source>
        <dbReference type="SAM" id="Phobius"/>
    </source>
</evidence>
<feature type="transmembrane region" description="Helical" evidence="1">
    <location>
        <begin position="303"/>
        <end position="323"/>
    </location>
</feature>
<feature type="transmembrane region" description="Helical" evidence="1">
    <location>
        <begin position="7"/>
        <end position="28"/>
    </location>
</feature>
<dbReference type="AlphaFoldDB" id="U3TE45"/>
<dbReference type="GeneID" id="17110149"/>
<sequence length="579" mass="67285">MKLTKFLFINIVSTGLLILLSLLSYSIYGINIFGYDTPKYLYQIRILKNYGLMLLIPESVKEELTIKFNYIYLYTFLAYFLSQVLSINYVNAITAFSVIILVPLYGFTLFIIVFMLLETLYSSVSNFRTRLIFVLLALVSSILAMYSISTAYLVTHLFRQFFNIILFNILLILVISELRTSQQPRKYGKLYLFVLILVMVFNQIESAIFTLMYMTLLAVIFRITKSRYLMELSEQYIMSIVAFIVSSVLIIVLSMLLGIEQVVGIVSSSIKGFMYYSSRQESLINLILTSEHRLGTDILGGKYGLFINMFILIATSILFILDIQVKRTRITNKVILPLGTLVFLVTIISFTPGLPWVFQTRTLMFLPWPLLYLCFGYYLFLSRRYQITKIGTFLLVAMILVPMVFNAAYSYKEFIPRWTKPYIDTRVLDYITTINEKICLRNNYIVYVIYIPKYNYWEFAVAWLYRNWLYALTDCKALVYYGQVSDLLKNINSLSYRTFSEKVYKDYHDVIVNLKETNSEVLGILNSTKGVPIVIIKPLYQGNDLDMLNSLNHPCLVTTEQENFMNSSLIICYYSNHSS</sequence>
<dbReference type="STRING" id="1198449.ACAM_0759"/>
<gene>
    <name evidence="2" type="ORF">ACAM_0759</name>
</gene>
<feature type="transmembrane region" description="Helical" evidence="1">
    <location>
        <begin position="364"/>
        <end position="381"/>
    </location>
</feature>
<feature type="transmembrane region" description="Helical" evidence="1">
    <location>
        <begin position="335"/>
        <end position="358"/>
    </location>
</feature>
<reference evidence="2 3" key="1">
    <citation type="journal article" date="2013" name="Appl. Environ. Microbiol.">
        <title>Variation of the Virus-Related Elements within Syntenic Genomes of the Hyperthermophilic Archaeon Aeropyrum.</title>
        <authorList>
            <person name="Daifuku T."/>
            <person name="Yoshida T."/>
            <person name="Kitamura T."/>
            <person name="Kawaichi S."/>
            <person name="Inoue T."/>
            <person name="Nomura K."/>
            <person name="Yoshida Y."/>
            <person name="Kuno S."/>
            <person name="Sako Y."/>
        </authorList>
    </citation>
    <scope>NUCLEOTIDE SEQUENCE [LARGE SCALE GENOMIC DNA]</scope>
    <source>
        <strain evidence="2 3">SY1</strain>
    </source>
</reference>
<feature type="transmembrane region" description="Helical" evidence="1">
    <location>
        <begin position="236"/>
        <end position="259"/>
    </location>
</feature>
<organism evidence="2 3">
    <name type="scientific">Aeropyrum camini SY1 = JCM 12091</name>
    <dbReference type="NCBI Taxonomy" id="1198449"/>
    <lineage>
        <taxon>Archaea</taxon>
        <taxon>Thermoproteota</taxon>
        <taxon>Thermoprotei</taxon>
        <taxon>Desulfurococcales</taxon>
        <taxon>Desulfurococcaceae</taxon>
        <taxon>Aeropyrum</taxon>
    </lineage>
</organism>
<protein>
    <submittedName>
        <fullName evidence="2">Uncharacterized protein</fullName>
    </submittedName>
</protein>
<evidence type="ECO:0000313" key="2">
    <source>
        <dbReference type="EMBL" id="BAN90228.1"/>
    </source>
</evidence>
<dbReference type="EMBL" id="AP012489">
    <property type="protein sequence ID" value="BAN90228.1"/>
    <property type="molecule type" value="Genomic_DNA"/>
</dbReference>
<feature type="transmembrane region" description="Helical" evidence="1">
    <location>
        <begin position="93"/>
        <end position="117"/>
    </location>
</feature>
<keyword evidence="1" id="KW-0812">Transmembrane</keyword>
<dbReference type="Proteomes" id="UP000016887">
    <property type="component" value="Chromosome"/>
</dbReference>
<name>U3TE45_9CREN</name>
<keyword evidence="3" id="KW-1185">Reference proteome</keyword>
<keyword evidence="1" id="KW-1133">Transmembrane helix</keyword>
<accession>U3TE45</accession>
<evidence type="ECO:0000313" key="3">
    <source>
        <dbReference type="Proteomes" id="UP000016887"/>
    </source>
</evidence>